<dbReference type="Proteomes" id="UP000807469">
    <property type="component" value="Unassembled WGS sequence"/>
</dbReference>
<evidence type="ECO:0000313" key="2">
    <source>
        <dbReference type="Proteomes" id="UP000807469"/>
    </source>
</evidence>
<accession>A0A9P5ZC90</accession>
<dbReference type="AlphaFoldDB" id="A0A9P5ZC90"/>
<name>A0A9P5ZC90_9AGAR</name>
<organism evidence="1 2">
    <name type="scientific">Pholiota conissans</name>
    <dbReference type="NCBI Taxonomy" id="109636"/>
    <lineage>
        <taxon>Eukaryota</taxon>
        <taxon>Fungi</taxon>
        <taxon>Dikarya</taxon>
        <taxon>Basidiomycota</taxon>
        <taxon>Agaricomycotina</taxon>
        <taxon>Agaricomycetes</taxon>
        <taxon>Agaricomycetidae</taxon>
        <taxon>Agaricales</taxon>
        <taxon>Agaricineae</taxon>
        <taxon>Strophariaceae</taxon>
        <taxon>Pholiota</taxon>
    </lineage>
</organism>
<gene>
    <name evidence="1" type="ORF">BDN70DRAFT_917399</name>
</gene>
<reference evidence="1" key="1">
    <citation type="submission" date="2020-11" db="EMBL/GenBank/DDBJ databases">
        <authorList>
            <consortium name="DOE Joint Genome Institute"/>
            <person name="Ahrendt S."/>
            <person name="Riley R."/>
            <person name="Andreopoulos W."/>
            <person name="Labutti K."/>
            <person name="Pangilinan J."/>
            <person name="Ruiz-Duenas F.J."/>
            <person name="Barrasa J.M."/>
            <person name="Sanchez-Garcia M."/>
            <person name="Camarero S."/>
            <person name="Miyauchi S."/>
            <person name="Serrano A."/>
            <person name="Linde D."/>
            <person name="Babiker R."/>
            <person name="Drula E."/>
            <person name="Ayuso-Fernandez I."/>
            <person name="Pacheco R."/>
            <person name="Padilla G."/>
            <person name="Ferreira P."/>
            <person name="Barriuso J."/>
            <person name="Kellner H."/>
            <person name="Castanera R."/>
            <person name="Alfaro M."/>
            <person name="Ramirez L."/>
            <person name="Pisabarro A.G."/>
            <person name="Kuo A."/>
            <person name="Tritt A."/>
            <person name="Lipzen A."/>
            <person name="He G."/>
            <person name="Yan M."/>
            <person name="Ng V."/>
            <person name="Cullen D."/>
            <person name="Martin F."/>
            <person name="Rosso M.-N."/>
            <person name="Henrissat B."/>
            <person name="Hibbett D."/>
            <person name="Martinez A.T."/>
            <person name="Grigoriev I.V."/>
        </authorList>
    </citation>
    <scope>NUCLEOTIDE SEQUENCE</scope>
    <source>
        <strain evidence="1">CIRM-BRFM 674</strain>
    </source>
</reference>
<protein>
    <submittedName>
        <fullName evidence="1">Uncharacterized protein</fullName>
    </submittedName>
</protein>
<proteinExistence type="predicted"/>
<comment type="caution">
    <text evidence="1">The sequence shown here is derived from an EMBL/GenBank/DDBJ whole genome shotgun (WGS) entry which is preliminary data.</text>
</comment>
<sequence>MSVMTHQFSPDTGLHLLHERVHALRRLTDHGIPCILWGVDALNIAHNVRLTPSDHEILVPDDMLYAAASILRQSGIYKTTREQAKDYVVNDLPRRGEYAVPRSYRLVNTAISEQDRLKFIEPRHILLLPQSYYNVNTSSVSRFQSLVPPLAPENKDILIPKYNTMLEGLAHFIIYPPTGCFQPFSKQVIYIRRLLDSRLDPGGTAMHADISHEILSEITTEDAMWYMHISLLHGTYPEGDRIELYARHKGRARTQTEERILLGCMFPDQCDERLSLIQKKKNFGHQTILMNFHNQSRVLDNDSKIIQYATPNVKYCLSTLFEGLQITARKVHATSSASALDDNYRQFRHTPAITANGKMLDFFQFLLKWQCGEQISLFGQSASGSLTFVAATAP</sequence>
<dbReference type="OrthoDB" id="2730545at2759"/>
<dbReference type="EMBL" id="MU155140">
    <property type="protein sequence ID" value="KAF9484787.1"/>
    <property type="molecule type" value="Genomic_DNA"/>
</dbReference>
<keyword evidence="2" id="KW-1185">Reference proteome</keyword>
<evidence type="ECO:0000313" key="1">
    <source>
        <dbReference type="EMBL" id="KAF9484787.1"/>
    </source>
</evidence>